<gene>
    <name evidence="1" type="ORF">CJU94_00665</name>
</gene>
<accession>A0A248VCL8</accession>
<name>A0A248VCL8_9BURK</name>
<organism evidence="1 2">
    <name type="scientific">Paraburkholderia aromaticivorans</name>
    <dbReference type="NCBI Taxonomy" id="2026199"/>
    <lineage>
        <taxon>Bacteria</taxon>
        <taxon>Pseudomonadati</taxon>
        <taxon>Pseudomonadota</taxon>
        <taxon>Betaproteobacteria</taxon>
        <taxon>Burkholderiales</taxon>
        <taxon>Burkholderiaceae</taxon>
        <taxon>Paraburkholderia</taxon>
    </lineage>
</organism>
<evidence type="ECO:0000313" key="2">
    <source>
        <dbReference type="Proteomes" id="UP000215158"/>
    </source>
</evidence>
<dbReference type="OrthoDB" id="8911262at2"/>
<reference evidence="1 2" key="1">
    <citation type="submission" date="2017-08" db="EMBL/GenBank/DDBJ databases">
        <title>Identification and genetic characteristics of simultaneous BTEX- and naphthalene-degrading Paraburkholderia sp. BN5 isolated from petroleum-contaminated soil.</title>
        <authorList>
            <person name="Lee Y."/>
            <person name="Jeon C.O."/>
        </authorList>
    </citation>
    <scope>NUCLEOTIDE SEQUENCE [LARGE SCALE GENOMIC DNA]</scope>
    <source>
        <strain evidence="1 2">BN5</strain>
    </source>
</reference>
<sequence>MAIKSSCIDVCAFNRKSQLCVGCFQTLDETPGWKKMADHRRHQVINERTRRQAKVQREPLGLPAEPSFAAI</sequence>
<dbReference type="EMBL" id="CP022989">
    <property type="protein sequence ID" value="ASV96813.1"/>
    <property type="molecule type" value="Genomic_DNA"/>
</dbReference>
<dbReference type="Pfam" id="PF06945">
    <property type="entry name" value="DUF1289"/>
    <property type="match status" value="1"/>
</dbReference>
<protein>
    <submittedName>
        <fullName evidence="1">DUF1289 domain-containing protein</fullName>
    </submittedName>
</protein>
<keyword evidence="2" id="KW-1185">Reference proteome</keyword>
<proteinExistence type="predicted"/>
<dbReference type="KEGG" id="parb:CJU94_00665"/>
<dbReference type="AlphaFoldDB" id="A0A248VCL8"/>
<dbReference type="PANTHER" id="PTHR35175:SF2">
    <property type="entry name" value="DUF1289 DOMAIN-CONTAINING PROTEIN"/>
    <property type="match status" value="1"/>
</dbReference>
<dbReference type="InterPro" id="IPR010710">
    <property type="entry name" value="DUF1289"/>
</dbReference>
<dbReference type="Proteomes" id="UP000215158">
    <property type="component" value="Chromosome 1"/>
</dbReference>
<evidence type="ECO:0000313" key="1">
    <source>
        <dbReference type="EMBL" id="ASV96813.1"/>
    </source>
</evidence>
<dbReference type="PANTHER" id="PTHR35175">
    <property type="entry name" value="DUF1289 DOMAIN-CONTAINING PROTEIN"/>
    <property type="match status" value="1"/>
</dbReference>